<evidence type="ECO:0000256" key="1">
    <source>
        <dbReference type="SAM" id="MobiDB-lite"/>
    </source>
</evidence>
<sequence length="263" mass="28956">MFQRRLPHSAGEGRYTPDDAPGLRSSSLQTHCRARPAAESSLSRMLPVLLALAFPVLAHASVTLQSPALTMAASMSLLLLVVMPLRDRPGRASLLLLLGTALLVGLAAMDRLRLLLTLPPVVLNAMVGLYFARSLRPGAMPLIERMVRALNDGQVRHPEVPAYARRLTQVWATLLLSLAAINLLLAVFAVPGGWLIGLGWDGPGLPASWWSLFANVLNYVLIAGFFLLEYGYRQWRFPEHDYGGLIAFLRRMSALGPEFWRAR</sequence>
<keyword evidence="2" id="KW-0812">Transmembrane</keyword>
<keyword evidence="4" id="KW-1185">Reference proteome</keyword>
<proteinExistence type="predicted"/>
<feature type="transmembrane region" description="Helical" evidence="2">
    <location>
        <begin position="92"/>
        <end position="108"/>
    </location>
</feature>
<feature type="transmembrane region" description="Helical" evidence="2">
    <location>
        <begin position="208"/>
        <end position="228"/>
    </location>
</feature>
<evidence type="ECO:0000313" key="3">
    <source>
        <dbReference type="EMBL" id="MBD8525406.1"/>
    </source>
</evidence>
<evidence type="ECO:0000256" key="2">
    <source>
        <dbReference type="SAM" id="Phobius"/>
    </source>
</evidence>
<feature type="transmembrane region" description="Helical" evidence="2">
    <location>
        <begin position="174"/>
        <end position="196"/>
    </location>
</feature>
<evidence type="ECO:0000313" key="4">
    <source>
        <dbReference type="Proteomes" id="UP000613768"/>
    </source>
</evidence>
<feature type="region of interest" description="Disordered" evidence="1">
    <location>
        <begin position="1"/>
        <end position="29"/>
    </location>
</feature>
<gene>
    <name evidence="3" type="ORF">IFO71_06590</name>
</gene>
<dbReference type="Proteomes" id="UP000613768">
    <property type="component" value="Unassembled WGS sequence"/>
</dbReference>
<keyword evidence="2" id="KW-0472">Membrane</keyword>
<dbReference type="EMBL" id="JACYTR010000009">
    <property type="protein sequence ID" value="MBD8525406.1"/>
    <property type="molecule type" value="Genomic_DNA"/>
</dbReference>
<organism evidence="3 4">
    <name type="scientific">Pseudomarimonas arenosa</name>
    <dbReference type="NCBI Taxonomy" id="2774145"/>
    <lineage>
        <taxon>Bacteria</taxon>
        <taxon>Pseudomonadati</taxon>
        <taxon>Pseudomonadota</taxon>
        <taxon>Gammaproteobacteria</taxon>
        <taxon>Lysobacterales</taxon>
        <taxon>Lysobacteraceae</taxon>
        <taxon>Pseudomarimonas</taxon>
    </lineage>
</organism>
<feature type="transmembrane region" description="Helical" evidence="2">
    <location>
        <begin position="114"/>
        <end position="132"/>
    </location>
</feature>
<comment type="caution">
    <text evidence="3">The sequence shown here is derived from an EMBL/GenBank/DDBJ whole genome shotgun (WGS) entry which is preliminary data.</text>
</comment>
<accession>A0AAW3ZHA5</accession>
<feature type="transmembrane region" description="Helical" evidence="2">
    <location>
        <begin position="68"/>
        <end position="85"/>
    </location>
</feature>
<dbReference type="RefSeq" id="WP_192028758.1">
    <property type="nucleotide sequence ID" value="NZ_JACYTR010000009.1"/>
</dbReference>
<keyword evidence="2" id="KW-1133">Transmembrane helix</keyword>
<reference evidence="3 4" key="1">
    <citation type="submission" date="2020-09" db="EMBL/GenBank/DDBJ databases">
        <title>Pseudoxanthomonas sp. CAU 1598 isolated from sand of Yaerae Beach.</title>
        <authorList>
            <person name="Kim W."/>
        </authorList>
    </citation>
    <scope>NUCLEOTIDE SEQUENCE [LARGE SCALE GENOMIC DNA]</scope>
    <source>
        <strain evidence="3 4">CAU 1598</strain>
    </source>
</reference>
<name>A0AAW3ZHA5_9GAMM</name>
<feature type="transmembrane region" description="Helical" evidence="2">
    <location>
        <begin position="45"/>
        <end position="62"/>
    </location>
</feature>
<protein>
    <submittedName>
        <fullName evidence="3">Ketosynthase</fullName>
    </submittedName>
</protein>
<dbReference type="AlphaFoldDB" id="A0AAW3ZHA5"/>